<feature type="compositionally biased region" description="Low complexity" evidence="1">
    <location>
        <begin position="643"/>
        <end position="656"/>
    </location>
</feature>
<evidence type="ECO:0000313" key="3">
    <source>
        <dbReference type="EMBL" id="EDS33526.1"/>
    </source>
</evidence>
<dbReference type="InterPro" id="IPR053019">
    <property type="entry name" value="GATA_zinc_finger"/>
</dbReference>
<dbReference type="EMBL" id="DS232061">
    <property type="protein sequence ID" value="EDS33526.1"/>
    <property type="molecule type" value="Genomic_DNA"/>
</dbReference>
<dbReference type="VEuPathDB" id="VectorBase:CQUJHB010309"/>
<dbReference type="InParanoid" id="B0WRW1"/>
<dbReference type="Pfam" id="PF00646">
    <property type="entry name" value="F-box"/>
    <property type="match status" value="1"/>
</dbReference>
<feature type="compositionally biased region" description="Low complexity" evidence="1">
    <location>
        <begin position="511"/>
        <end position="571"/>
    </location>
</feature>
<dbReference type="CDD" id="cd09917">
    <property type="entry name" value="F-box_SF"/>
    <property type="match status" value="1"/>
</dbReference>
<feature type="domain" description="F-box" evidence="2">
    <location>
        <begin position="10"/>
        <end position="48"/>
    </location>
</feature>
<reference evidence="4" key="2">
    <citation type="submission" date="2020-05" db="UniProtKB">
        <authorList>
            <consortium name="EnsemblMetazoa"/>
        </authorList>
    </citation>
    <scope>IDENTIFICATION</scope>
    <source>
        <strain evidence="4">JHB</strain>
    </source>
</reference>
<dbReference type="KEGG" id="cqu:CpipJ_CPIJ009964"/>
<evidence type="ECO:0000313" key="4">
    <source>
        <dbReference type="EnsemblMetazoa" id="CPIJ009964-PA"/>
    </source>
</evidence>
<name>B0WRW1_CULQU</name>
<sequence>MEAKESGLADLPPKVTIVSPVLVMIFRRMPFAERLRMSAVCRHWNRLIFEHFRDRILLHLEDGKLALDVPRGALCGDRKYANVRLIGAFAETLLYTHELRFGALRDHVRHLHLVVVCLDVDLLAELLRKFANLQSLILFVENFQITGSVRILKEGTLPNIRIIEGKGLLPSLQSLSLDQVGNTSKTGLIAFLKIMRQRNLPSVRHITMTCMGKNSNFRRNPTWLAWLNEFAPVLHSLNIDFMYSFMMARFFALNFPNLKALTLRMFALSPILFPSMDPFWPELGVLELERFEQFLSRLVSLYSLKIALRDVHFGEVADAIYSMDHLQELTVELVCEPNCANPLQLEDIWYMKNLRKLAIFCDHIEYPSVDRIKPMPLVEDLTLGKVKRIDFNTLKTVFPCVKILDVRQCPMVTLPELAKSWRSLENLSLNLDQPSYAEDLIYLLGLRKLRVLRVFSKKGLVDRVKFVQEFASLEQLYLDGVWKGSLEPPHPNLSCRVKSFLGDLNNNIINNNNPSSNNTNSISSSNNNNPSNVNTNPSSININPNNSNNFINSSNPIKTNNSSSNINNFSNHLYSNTNNKHFNTYSSRNKPTPSSNNSNSNINNNNHNPINNIIKIYSNNYKPSPTNNSNLNFTSNTHRHNSNHNFINSNSPPKLS</sequence>
<dbReference type="InterPro" id="IPR001810">
    <property type="entry name" value="F-box_dom"/>
</dbReference>
<feature type="region of interest" description="Disordered" evidence="1">
    <location>
        <begin position="511"/>
        <end position="656"/>
    </location>
</feature>
<dbReference type="PANTHER" id="PTHR23353">
    <property type="entry name" value="RAB-GAP/TBC-RELATED"/>
    <property type="match status" value="1"/>
</dbReference>
<keyword evidence="5" id="KW-1185">Reference proteome</keyword>
<dbReference type="VEuPathDB" id="VectorBase:CPIJ009964"/>
<dbReference type="Proteomes" id="UP000002320">
    <property type="component" value="Unassembled WGS sequence"/>
</dbReference>
<gene>
    <name evidence="4" type="primary">6042311</name>
    <name evidence="3" type="ORF">CpipJ_CPIJ009964</name>
</gene>
<dbReference type="EnsemblMetazoa" id="CPIJ009964-RA">
    <property type="protein sequence ID" value="CPIJ009964-PA"/>
    <property type="gene ID" value="CPIJ009964"/>
</dbReference>
<dbReference type="Gene3D" id="1.20.1280.50">
    <property type="match status" value="1"/>
</dbReference>
<dbReference type="InterPro" id="IPR032675">
    <property type="entry name" value="LRR_dom_sf"/>
</dbReference>
<dbReference type="InterPro" id="IPR036047">
    <property type="entry name" value="F-box-like_dom_sf"/>
</dbReference>
<evidence type="ECO:0000259" key="2">
    <source>
        <dbReference type="Pfam" id="PF00646"/>
    </source>
</evidence>
<protein>
    <submittedName>
        <fullName evidence="3">Predicted protein</fullName>
    </submittedName>
</protein>
<feature type="compositionally biased region" description="Low complexity" evidence="1">
    <location>
        <begin position="594"/>
        <end position="636"/>
    </location>
</feature>
<dbReference type="SUPFAM" id="SSF81383">
    <property type="entry name" value="F-box domain"/>
    <property type="match status" value="1"/>
</dbReference>
<feature type="compositionally biased region" description="Polar residues" evidence="1">
    <location>
        <begin position="572"/>
        <end position="593"/>
    </location>
</feature>
<evidence type="ECO:0000313" key="5">
    <source>
        <dbReference type="Proteomes" id="UP000002320"/>
    </source>
</evidence>
<reference evidence="3" key="1">
    <citation type="submission" date="2007-03" db="EMBL/GenBank/DDBJ databases">
        <title>Annotation of Culex pipiens quinquefasciatus.</title>
        <authorList>
            <consortium name="The Broad Institute Genome Sequencing Platform"/>
            <person name="Atkinson P.W."/>
            <person name="Hemingway J."/>
            <person name="Christensen B.M."/>
            <person name="Higgs S."/>
            <person name="Kodira C."/>
            <person name="Hannick L."/>
            <person name="Megy K."/>
            <person name="O'Leary S."/>
            <person name="Pearson M."/>
            <person name="Haas B.J."/>
            <person name="Mauceli E."/>
            <person name="Wortman J.R."/>
            <person name="Lee N.H."/>
            <person name="Guigo R."/>
            <person name="Stanke M."/>
            <person name="Alvarado L."/>
            <person name="Amedeo P."/>
            <person name="Antoine C.H."/>
            <person name="Arensburger P."/>
            <person name="Bidwell S.L."/>
            <person name="Crawford M."/>
            <person name="Camaro F."/>
            <person name="Devon K."/>
            <person name="Engels R."/>
            <person name="Hammond M."/>
            <person name="Howarth C."/>
            <person name="Koehrsen M."/>
            <person name="Lawson D."/>
            <person name="Montgomery P."/>
            <person name="Nene V."/>
            <person name="Nusbaum C."/>
            <person name="Puiu D."/>
            <person name="Romero-Severson J."/>
            <person name="Severson D.W."/>
            <person name="Shumway M."/>
            <person name="Sisk P."/>
            <person name="Stolte C."/>
            <person name="Zeng Q."/>
            <person name="Eisenstadt E."/>
            <person name="Fraser-Liggett C."/>
            <person name="Strausberg R."/>
            <person name="Galagan J."/>
            <person name="Birren B."/>
            <person name="Collins F.H."/>
        </authorList>
    </citation>
    <scope>NUCLEOTIDE SEQUENCE [LARGE SCALE GENOMIC DNA]</scope>
    <source>
        <strain evidence="3">JHB</strain>
    </source>
</reference>
<dbReference type="HOGENOM" id="CLU_027597_0_0_1"/>
<dbReference type="SUPFAM" id="SSF52047">
    <property type="entry name" value="RNI-like"/>
    <property type="match status" value="1"/>
</dbReference>
<organism>
    <name type="scientific">Culex quinquefasciatus</name>
    <name type="common">Southern house mosquito</name>
    <name type="synonym">Culex pungens</name>
    <dbReference type="NCBI Taxonomy" id="7176"/>
    <lineage>
        <taxon>Eukaryota</taxon>
        <taxon>Metazoa</taxon>
        <taxon>Ecdysozoa</taxon>
        <taxon>Arthropoda</taxon>
        <taxon>Hexapoda</taxon>
        <taxon>Insecta</taxon>
        <taxon>Pterygota</taxon>
        <taxon>Neoptera</taxon>
        <taxon>Endopterygota</taxon>
        <taxon>Diptera</taxon>
        <taxon>Nematocera</taxon>
        <taxon>Culicoidea</taxon>
        <taxon>Culicidae</taxon>
        <taxon>Culicinae</taxon>
        <taxon>Culicini</taxon>
        <taxon>Culex</taxon>
        <taxon>Culex</taxon>
    </lineage>
</organism>
<dbReference type="AlphaFoldDB" id="B0WRW1"/>
<dbReference type="Gene3D" id="3.80.10.10">
    <property type="entry name" value="Ribonuclease Inhibitor"/>
    <property type="match status" value="1"/>
</dbReference>
<accession>B0WRW1</accession>
<evidence type="ECO:0000256" key="1">
    <source>
        <dbReference type="SAM" id="MobiDB-lite"/>
    </source>
</evidence>
<proteinExistence type="predicted"/>